<keyword evidence="3" id="KW-0998">Cell outer membrane</keyword>
<evidence type="ECO:0000256" key="4">
    <source>
        <dbReference type="SAM" id="MobiDB-lite"/>
    </source>
</evidence>
<name>A0A418VQA6_9PROT</name>
<dbReference type="RefSeq" id="WP_119833583.1">
    <property type="nucleotide sequence ID" value="NZ_QYUL01000004.1"/>
</dbReference>
<comment type="caution">
    <text evidence="8">The sequence shown here is derived from an EMBL/GenBank/DDBJ whole genome shotgun (WGS) entry which is preliminary data.</text>
</comment>
<dbReference type="OrthoDB" id="290122at2"/>
<keyword evidence="1" id="KW-1134">Transmembrane beta strand</keyword>
<keyword evidence="9" id="KW-1185">Reference proteome</keyword>
<dbReference type="EMBL" id="QYUL01000004">
    <property type="protein sequence ID" value="RJF78448.1"/>
    <property type="molecule type" value="Genomic_DNA"/>
</dbReference>
<dbReference type="PANTHER" id="PTHR34597">
    <property type="entry name" value="SLR1661 PROTEIN"/>
    <property type="match status" value="1"/>
</dbReference>
<dbReference type="GO" id="GO:0046819">
    <property type="term" value="P:protein secretion by the type V secretion system"/>
    <property type="evidence" value="ECO:0007669"/>
    <property type="project" value="TreeGrafter"/>
</dbReference>
<proteinExistence type="predicted"/>
<dbReference type="Gene3D" id="3.10.20.310">
    <property type="entry name" value="membrane protein fhac"/>
    <property type="match status" value="1"/>
</dbReference>
<feature type="compositionally biased region" description="Pro residues" evidence="4">
    <location>
        <begin position="42"/>
        <end position="59"/>
    </location>
</feature>
<dbReference type="AlphaFoldDB" id="A0A418VQA6"/>
<dbReference type="InterPro" id="IPR051544">
    <property type="entry name" value="TPS_OM_transporter"/>
</dbReference>
<feature type="domain" description="Haemolysin activator HlyB C-terminal" evidence="6">
    <location>
        <begin position="222"/>
        <end position="542"/>
    </location>
</feature>
<feature type="domain" description="Polypeptide-transport-associated ShlB-type" evidence="7">
    <location>
        <begin position="87"/>
        <end position="160"/>
    </location>
</feature>
<dbReference type="GO" id="GO:0008320">
    <property type="term" value="F:protein transmembrane transporter activity"/>
    <property type="evidence" value="ECO:0007669"/>
    <property type="project" value="TreeGrafter"/>
</dbReference>
<keyword evidence="5" id="KW-0732">Signal</keyword>
<organism evidence="8 9">
    <name type="scientific">Azospirillum cavernae</name>
    <dbReference type="NCBI Taxonomy" id="2320860"/>
    <lineage>
        <taxon>Bacteria</taxon>
        <taxon>Pseudomonadati</taxon>
        <taxon>Pseudomonadota</taxon>
        <taxon>Alphaproteobacteria</taxon>
        <taxon>Rhodospirillales</taxon>
        <taxon>Azospirillaceae</taxon>
        <taxon>Azospirillum</taxon>
    </lineage>
</organism>
<feature type="region of interest" description="Disordered" evidence="4">
    <location>
        <begin position="35"/>
        <end position="60"/>
    </location>
</feature>
<evidence type="ECO:0000256" key="2">
    <source>
        <dbReference type="ARBA" id="ARBA00022692"/>
    </source>
</evidence>
<dbReference type="InterPro" id="IPR005565">
    <property type="entry name" value="Hemolysn_activator_HlyB_C"/>
</dbReference>
<evidence type="ECO:0000259" key="7">
    <source>
        <dbReference type="Pfam" id="PF08479"/>
    </source>
</evidence>
<evidence type="ECO:0000256" key="3">
    <source>
        <dbReference type="ARBA" id="ARBA00023237"/>
    </source>
</evidence>
<feature type="chain" id="PRO_5019004653" evidence="5">
    <location>
        <begin position="30"/>
        <end position="597"/>
    </location>
</feature>
<reference evidence="8 9" key="1">
    <citation type="submission" date="2018-09" db="EMBL/GenBank/DDBJ databases">
        <authorList>
            <person name="Zhu H."/>
        </authorList>
    </citation>
    <scope>NUCLEOTIDE SEQUENCE [LARGE SCALE GENOMIC DNA]</scope>
    <source>
        <strain evidence="8 9">K2W22B-5</strain>
    </source>
</reference>
<dbReference type="Pfam" id="PF08479">
    <property type="entry name" value="POTRA_2"/>
    <property type="match status" value="1"/>
</dbReference>
<evidence type="ECO:0000313" key="8">
    <source>
        <dbReference type="EMBL" id="RJF78448.1"/>
    </source>
</evidence>
<dbReference type="PANTHER" id="PTHR34597:SF3">
    <property type="entry name" value="OUTER MEMBRANE TRANSPORTER CDIB"/>
    <property type="match status" value="1"/>
</dbReference>
<evidence type="ECO:0000256" key="1">
    <source>
        <dbReference type="ARBA" id="ARBA00022452"/>
    </source>
</evidence>
<evidence type="ECO:0000313" key="9">
    <source>
        <dbReference type="Proteomes" id="UP000283458"/>
    </source>
</evidence>
<dbReference type="Pfam" id="PF03865">
    <property type="entry name" value="ShlB"/>
    <property type="match status" value="1"/>
</dbReference>
<dbReference type="Gene3D" id="2.40.160.50">
    <property type="entry name" value="membrane protein fhac: a member of the omp85/tpsb transporter family"/>
    <property type="match status" value="1"/>
</dbReference>
<accession>A0A418VQA6</accession>
<dbReference type="InterPro" id="IPR013686">
    <property type="entry name" value="Polypept-transport_assoc_ShlB"/>
</dbReference>
<dbReference type="GO" id="GO:0098046">
    <property type="term" value="C:type V protein secretion system complex"/>
    <property type="evidence" value="ECO:0007669"/>
    <property type="project" value="TreeGrafter"/>
</dbReference>
<keyword evidence="1" id="KW-0472">Membrane</keyword>
<keyword evidence="2" id="KW-0812">Transmembrane</keyword>
<protein>
    <submittedName>
        <fullName evidence="8">ShlB/FhaC/HecB family hemolysin secretion/activation protein</fullName>
    </submittedName>
</protein>
<dbReference type="Proteomes" id="UP000283458">
    <property type="component" value="Unassembled WGS sequence"/>
</dbReference>
<feature type="signal peptide" evidence="5">
    <location>
        <begin position="1"/>
        <end position="29"/>
    </location>
</feature>
<gene>
    <name evidence="8" type="ORF">D3877_25520</name>
</gene>
<evidence type="ECO:0000256" key="5">
    <source>
        <dbReference type="SAM" id="SignalP"/>
    </source>
</evidence>
<sequence length="597" mass="64921">MNRLKVALHNSVLSFLGLILSLGTPVAMAQDWGRVSPKQPRANPPTEAPALPTPAPAVPPGDREIVSALKGLLFTPNPAGVKRTGLDLHGIAAPGLDLLDDPAFRAAMQPNLGKPLTFDRLNAIIRSTVLWYREHDRPLVDVVVPEQDVTDGTVQIVVIEFRVGALAAEGNQWFSDSLLLSRLRVRSGDRVSSSAMLEDIEWLNRNPFRHTDLVYQRGEQPGATDIALRTIDRFPVRVFGGYENTGTASTGRDRLFAGFNWGNAFWSDQQISYQLSASPDLFDRELRGPGGAPRSIIHAGSWSIPLPWRHTVSIFGSHSVTHPDLGQDFNQTGRSSQLSARYVAPLGNLGLGNLGVIRHELQGGVDWKRSNSNLEFGGDSVFRNSTDIAQAMLGYSATLPDDLGTTALSASVFHSPGGIGERNRDAVFAGSRAGADSHYTYARFGLDRMTRLPQDLSWVVRLQGQLSSANLLSSEQLSLGGNGSVRGYAESEVLGDRGVLLSTELRSPETSLARLFGERELGDSLQGLVFLDSGVAAQRFRQVGDDRHTVVLSVGPGLRYNLPPYFSLKADWGFQLRHANAGENRVARPHIGLTVSY</sequence>
<evidence type="ECO:0000259" key="6">
    <source>
        <dbReference type="Pfam" id="PF03865"/>
    </source>
</evidence>